<accession>X1L3V4</accession>
<dbReference type="AlphaFoldDB" id="X1L3V4"/>
<evidence type="ECO:0000259" key="1">
    <source>
        <dbReference type="Pfam" id="PF00561"/>
    </source>
</evidence>
<dbReference type="EMBL" id="BARV01007883">
    <property type="protein sequence ID" value="GAI14012.1"/>
    <property type="molecule type" value="Genomic_DNA"/>
</dbReference>
<dbReference type="InterPro" id="IPR000073">
    <property type="entry name" value="AB_hydrolase_1"/>
</dbReference>
<proteinExistence type="predicted"/>
<gene>
    <name evidence="2" type="ORF">S06H3_15978</name>
</gene>
<name>X1L3V4_9ZZZZ</name>
<dbReference type="Gene3D" id="3.40.50.1820">
    <property type="entry name" value="alpha/beta hydrolase"/>
    <property type="match status" value="1"/>
</dbReference>
<protein>
    <recommendedName>
        <fullName evidence="1">AB hydrolase-1 domain-containing protein</fullName>
    </recommendedName>
</protein>
<reference evidence="2" key="1">
    <citation type="journal article" date="2014" name="Front. Microbiol.">
        <title>High frequency of phylogenetically diverse reductive dehalogenase-homologous genes in deep subseafloor sedimentary metagenomes.</title>
        <authorList>
            <person name="Kawai M."/>
            <person name="Futagami T."/>
            <person name="Toyoda A."/>
            <person name="Takaki Y."/>
            <person name="Nishi S."/>
            <person name="Hori S."/>
            <person name="Arai W."/>
            <person name="Tsubouchi T."/>
            <person name="Morono Y."/>
            <person name="Uchiyama I."/>
            <person name="Ito T."/>
            <person name="Fujiyama A."/>
            <person name="Inagaki F."/>
            <person name="Takami H."/>
        </authorList>
    </citation>
    <scope>NUCLEOTIDE SEQUENCE</scope>
    <source>
        <strain evidence="2">Expedition CK06-06</strain>
    </source>
</reference>
<evidence type="ECO:0000313" key="2">
    <source>
        <dbReference type="EMBL" id="GAI14012.1"/>
    </source>
</evidence>
<dbReference type="Pfam" id="PF00561">
    <property type="entry name" value="Abhydrolase_1"/>
    <property type="match status" value="1"/>
</dbReference>
<sequence>MRSKKVYIPLTLLVAWLLFASGCMKMRMSDAVAKTEFDKANVAIQFHTFKIKGNSLHYAVTGLDTLPTLFFVHGSPGSWDAFKEYLKDSLLLTKFRMIAIDRPGFGYSNFGDAVNLQQQAAIISPLLIK</sequence>
<dbReference type="PROSITE" id="PS51257">
    <property type="entry name" value="PROKAR_LIPOPROTEIN"/>
    <property type="match status" value="1"/>
</dbReference>
<organism evidence="2">
    <name type="scientific">marine sediment metagenome</name>
    <dbReference type="NCBI Taxonomy" id="412755"/>
    <lineage>
        <taxon>unclassified sequences</taxon>
        <taxon>metagenomes</taxon>
        <taxon>ecological metagenomes</taxon>
    </lineage>
</organism>
<dbReference type="SUPFAM" id="SSF53474">
    <property type="entry name" value="alpha/beta-Hydrolases"/>
    <property type="match status" value="1"/>
</dbReference>
<comment type="caution">
    <text evidence="2">The sequence shown here is derived from an EMBL/GenBank/DDBJ whole genome shotgun (WGS) entry which is preliminary data.</text>
</comment>
<dbReference type="InterPro" id="IPR029058">
    <property type="entry name" value="AB_hydrolase_fold"/>
</dbReference>
<feature type="domain" description="AB hydrolase-1" evidence="1">
    <location>
        <begin position="67"/>
        <end position="109"/>
    </location>
</feature>